<keyword evidence="3" id="KW-0560">Oxidoreductase</keyword>
<proteinExistence type="inferred from homology"/>
<reference evidence="5 6" key="2">
    <citation type="submission" date="2015-05" db="EMBL/GenBank/DDBJ databases">
        <authorList>
            <person name="Morales-Cruz A."/>
            <person name="Amrine K.C."/>
            <person name="Cantu D."/>
        </authorList>
    </citation>
    <scope>NUCLEOTIDE SEQUENCE [LARGE SCALE GENOMIC DNA]</scope>
    <source>
        <strain evidence="5">UCRPC4</strain>
    </source>
</reference>
<accession>A0A0G2EB28</accession>
<dbReference type="AlphaFoldDB" id="A0A0G2EB28"/>
<comment type="similarity">
    <text evidence="2">Belongs to the NADH:flavin oxidoreductase/NADH oxidase family.</text>
</comment>
<dbReference type="OrthoDB" id="276546at2759"/>
<evidence type="ECO:0000256" key="2">
    <source>
        <dbReference type="ARBA" id="ARBA00005979"/>
    </source>
</evidence>
<dbReference type="InterPro" id="IPR045247">
    <property type="entry name" value="Oye-like"/>
</dbReference>
<dbReference type="GO" id="GO:0010181">
    <property type="term" value="F:FMN binding"/>
    <property type="evidence" value="ECO:0007669"/>
    <property type="project" value="InterPro"/>
</dbReference>
<organism evidence="5 6">
    <name type="scientific">Phaeomoniella chlamydospora</name>
    <name type="common">Phaeoacremonium chlamydosporum</name>
    <dbReference type="NCBI Taxonomy" id="158046"/>
    <lineage>
        <taxon>Eukaryota</taxon>
        <taxon>Fungi</taxon>
        <taxon>Dikarya</taxon>
        <taxon>Ascomycota</taxon>
        <taxon>Pezizomycotina</taxon>
        <taxon>Eurotiomycetes</taxon>
        <taxon>Chaetothyriomycetidae</taxon>
        <taxon>Phaeomoniellales</taxon>
        <taxon>Phaeomoniellaceae</taxon>
        <taxon>Phaeomoniella</taxon>
    </lineage>
</organism>
<gene>
    <name evidence="5" type="ORF">UCRPC4_g04415</name>
</gene>
<evidence type="ECO:0000256" key="1">
    <source>
        <dbReference type="ARBA" id="ARBA00001917"/>
    </source>
</evidence>
<dbReference type="Proteomes" id="UP000053317">
    <property type="component" value="Unassembled WGS sequence"/>
</dbReference>
<dbReference type="PANTHER" id="PTHR22893:SF129">
    <property type="entry name" value="FLAVIN OXIDOREDUCTASE HXNT"/>
    <property type="match status" value="1"/>
</dbReference>
<dbReference type="EMBL" id="LCWF01000106">
    <property type="protein sequence ID" value="KKY19714.1"/>
    <property type="molecule type" value="Genomic_DNA"/>
</dbReference>
<dbReference type="InterPro" id="IPR013785">
    <property type="entry name" value="Aldolase_TIM"/>
</dbReference>
<reference evidence="5 6" key="1">
    <citation type="submission" date="2015-05" db="EMBL/GenBank/DDBJ databases">
        <title>Distinctive expansion of gene families associated with plant cell wall degradation and secondary metabolism in the genomes of grapevine trunk pathogens.</title>
        <authorList>
            <person name="Lawrence D.P."/>
            <person name="Travadon R."/>
            <person name="Rolshausen P.E."/>
            <person name="Baumgartner K."/>
        </authorList>
    </citation>
    <scope>NUCLEOTIDE SEQUENCE [LARGE SCALE GENOMIC DNA]</scope>
    <source>
        <strain evidence="5">UCRPC4</strain>
    </source>
</reference>
<evidence type="ECO:0000313" key="5">
    <source>
        <dbReference type="EMBL" id="KKY19714.1"/>
    </source>
</evidence>
<dbReference type="InterPro" id="IPR001155">
    <property type="entry name" value="OxRdtase_FMN_N"/>
</dbReference>
<dbReference type="CDD" id="cd02933">
    <property type="entry name" value="OYE_like_FMN"/>
    <property type="match status" value="1"/>
</dbReference>
<keyword evidence="6" id="KW-1185">Reference proteome</keyword>
<comment type="cofactor">
    <cofactor evidence="1">
        <name>FMN</name>
        <dbReference type="ChEBI" id="CHEBI:58210"/>
    </cofactor>
</comment>
<evidence type="ECO:0000259" key="4">
    <source>
        <dbReference type="Pfam" id="PF00724"/>
    </source>
</evidence>
<dbReference type="GO" id="GO:0005829">
    <property type="term" value="C:cytosol"/>
    <property type="evidence" value="ECO:0007669"/>
    <property type="project" value="UniProtKB-ARBA"/>
</dbReference>
<sequence>MPARVTPPGFKPLASTALFTPLSVGAIELEHRVIQAPLTRMRAEEEVPHVYVPGDLMVEYYGQRASKGGLQITEATSISKYCCGYPKVPGIFTASQITGWKRVTDAVHAKGGKIVCQIWHVGRATISSVLDGKTPISCTTIPISGAHQDGTLYSDCPPRQMTKGEMQEIKGDFVSAAKNALEAGFDGVEIHGANGYLLDQFLHDNVNTRTDEYGGSVENRARFPLEVIKAVGEAIGGDRVGIRLTPYNYFQDTKDSKPVEHWSYICEQIAAMPEQYRLSYVSSVEPRFDEVLDEKAKMDALHAYNNLPGGVEAEATVPTAHDLAPFRKILKKGGIKFFAAGNFSRDNATPKVEADGADGIIFGRHYIANPDLPDRLRQGLPLNKYDRNTFYGADPPSKGYIDYPFYDAKTEGVTT</sequence>
<dbReference type="Pfam" id="PF00724">
    <property type="entry name" value="Oxidored_FMN"/>
    <property type="match status" value="1"/>
</dbReference>
<feature type="domain" description="NADH:flavin oxidoreductase/NADH oxidase N-terminal" evidence="4">
    <location>
        <begin position="18"/>
        <end position="383"/>
    </location>
</feature>
<dbReference type="PANTHER" id="PTHR22893">
    <property type="entry name" value="NADH OXIDOREDUCTASE-RELATED"/>
    <property type="match status" value="1"/>
</dbReference>
<comment type="caution">
    <text evidence="5">The sequence shown here is derived from an EMBL/GenBank/DDBJ whole genome shotgun (WGS) entry which is preliminary data.</text>
</comment>
<protein>
    <submittedName>
        <fullName evidence="5">Putative 12-oxophytodienoate reductase</fullName>
    </submittedName>
</protein>
<dbReference type="FunFam" id="3.20.20.70:FF:000059">
    <property type="entry name" value="N-ethylmaleimide reductase, FMN-linked"/>
    <property type="match status" value="1"/>
</dbReference>
<evidence type="ECO:0000256" key="3">
    <source>
        <dbReference type="ARBA" id="ARBA00023002"/>
    </source>
</evidence>
<evidence type="ECO:0000313" key="6">
    <source>
        <dbReference type="Proteomes" id="UP000053317"/>
    </source>
</evidence>
<dbReference type="Gene3D" id="3.20.20.70">
    <property type="entry name" value="Aldolase class I"/>
    <property type="match status" value="1"/>
</dbReference>
<dbReference type="GO" id="GO:0016628">
    <property type="term" value="F:oxidoreductase activity, acting on the CH-CH group of donors, NAD or NADP as acceptor"/>
    <property type="evidence" value="ECO:0007669"/>
    <property type="project" value="UniProtKB-ARBA"/>
</dbReference>
<dbReference type="GO" id="GO:0003959">
    <property type="term" value="F:NADPH dehydrogenase activity"/>
    <property type="evidence" value="ECO:0007669"/>
    <property type="project" value="TreeGrafter"/>
</dbReference>
<name>A0A0G2EB28_PHACM</name>
<dbReference type="SUPFAM" id="SSF51395">
    <property type="entry name" value="FMN-linked oxidoreductases"/>
    <property type="match status" value="1"/>
</dbReference>